<proteinExistence type="predicted"/>
<feature type="transmembrane region" description="Helical" evidence="1">
    <location>
        <begin position="6"/>
        <end position="25"/>
    </location>
</feature>
<sequence>MWTYNNFVIYVLPVLVFALLIVIIARAVGEYKQSDAVQKKKSSQKIIISSLLTLILISGFVYYLVATV</sequence>
<organism evidence="2 3">
    <name type="scientific">Paenibacillus hunanensis</name>
    <dbReference type="NCBI Taxonomy" id="539262"/>
    <lineage>
        <taxon>Bacteria</taxon>
        <taxon>Bacillati</taxon>
        <taxon>Bacillota</taxon>
        <taxon>Bacilli</taxon>
        <taxon>Bacillales</taxon>
        <taxon>Paenibacillaceae</taxon>
        <taxon>Paenibacillus</taxon>
    </lineage>
</organism>
<gene>
    <name evidence="2" type="ORF">JOC58_002498</name>
</gene>
<keyword evidence="1" id="KW-1133">Transmembrane helix</keyword>
<comment type="caution">
    <text evidence="2">The sequence shown here is derived from an EMBL/GenBank/DDBJ whole genome shotgun (WGS) entry which is preliminary data.</text>
</comment>
<name>A0ABU1IZB2_9BACL</name>
<dbReference type="EMBL" id="JAVDQH010000009">
    <property type="protein sequence ID" value="MDR6244601.1"/>
    <property type="molecule type" value="Genomic_DNA"/>
</dbReference>
<accession>A0ABU1IZB2</accession>
<evidence type="ECO:0000313" key="2">
    <source>
        <dbReference type="EMBL" id="MDR6244601.1"/>
    </source>
</evidence>
<keyword evidence="1" id="KW-0472">Membrane</keyword>
<dbReference type="RefSeq" id="WP_188776753.1">
    <property type="nucleotide sequence ID" value="NZ_BMMB01000007.1"/>
</dbReference>
<keyword evidence="1" id="KW-0812">Transmembrane</keyword>
<feature type="transmembrane region" description="Helical" evidence="1">
    <location>
        <begin position="46"/>
        <end position="65"/>
    </location>
</feature>
<evidence type="ECO:0000256" key="1">
    <source>
        <dbReference type="SAM" id="Phobius"/>
    </source>
</evidence>
<protein>
    <submittedName>
        <fullName evidence="2">Uncharacterized membrane protein YjgN (DUF898 family)</fullName>
    </submittedName>
</protein>
<keyword evidence="3" id="KW-1185">Reference proteome</keyword>
<evidence type="ECO:0000313" key="3">
    <source>
        <dbReference type="Proteomes" id="UP001185028"/>
    </source>
</evidence>
<dbReference type="Proteomes" id="UP001185028">
    <property type="component" value="Unassembled WGS sequence"/>
</dbReference>
<reference evidence="2 3" key="1">
    <citation type="submission" date="2023-07" db="EMBL/GenBank/DDBJ databases">
        <title>Genomic Encyclopedia of Type Strains, Phase IV (KMG-IV): sequencing the most valuable type-strain genomes for metagenomic binning, comparative biology and taxonomic classification.</title>
        <authorList>
            <person name="Goeker M."/>
        </authorList>
    </citation>
    <scope>NUCLEOTIDE SEQUENCE [LARGE SCALE GENOMIC DNA]</scope>
    <source>
        <strain evidence="2 3">DSM 22170</strain>
    </source>
</reference>